<dbReference type="Proteomes" id="UP000230935">
    <property type="component" value="Unassembled WGS sequence"/>
</dbReference>
<comment type="caution">
    <text evidence="1">The sequence shown here is derived from an EMBL/GenBank/DDBJ whole genome shotgun (WGS) entry which is preliminary data.</text>
</comment>
<organism evidence="1 2">
    <name type="scientific">Candidatus Buchananbacteria bacterium CG10_big_fil_rev_8_21_14_0_10_42_9</name>
    <dbReference type="NCBI Taxonomy" id="1974526"/>
    <lineage>
        <taxon>Bacteria</taxon>
        <taxon>Candidatus Buchananiibacteriota</taxon>
    </lineage>
</organism>
<dbReference type="AlphaFoldDB" id="A0A2H0W120"/>
<evidence type="ECO:0000313" key="1">
    <source>
        <dbReference type="EMBL" id="PIS05052.1"/>
    </source>
</evidence>
<protein>
    <submittedName>
        <fullName evidence="1">Uncharacterized protein</fullName>
    </submittedName>
</protein>
<reference evidence="2" key="1">
    <citation type="submission" date="2017-09" db="EMBL/GenBank/DDBJ databases">
        <title>Depth-based differentiation of microbial function through sediment-hosted aquifers and enrichment of novel symbionts in the deep terrestrial subsurface.</title>
        <authorList>
            <person name="Probst A.J."/>
            <person name="Ladd B."/>
            <person name="Jarett J.K."/>
            <person name="Geller-Mcgrath D.E."/>
            <person name="Sieber C.M.K."/>
            <person name="Emerson J.B."/>
            <person name="Anantharaman K."/>
            <person name="Thomas B.C."/>
            <person name="Malmstrom R."/>
            <person name="Stieglmeier M."/>
            <person name="Klingl A."/>
            <person name="Woyke T."/>
            <person name="Ryan C.M."/>
            <person name="Banfield J.F."/>
        </authorList>
    </citation>
    <scope>NUCLEOTIDE SEQUENCE [LARGE SCALE GENOMIC DNA]</scope>
</reference>
<dbReference type="EMBL" id="PEZZ01000024">
    <property type="protein sequence ID" value="PIS05052.1"/>
    <property type="molecule type" value="Genomic_DNA"/>
</dbReference>
<evidence type="ECO:0000313" key="2">
    <source>
        <dbReference type="Proteomes" id="UP000230935"/>
    </source>
</evidence>
<name>A0A2H0W120_9BACT</name>
<proteinExistence type="predicted"/>
<sequence>MPEFKAVFDCGYAQSVTGPDGKTVRIGDQVAFTTANKVEIGIVRHIFVTESGRSPILTISVDHSRYSRYRTWAELKVC</sequence>
<gene>
    <name evidence="1" type="ORF">COT81_03275</name>
</gene>
<accession>A0A2H0W120</accession>